<organism evidence="7 8">
    <name type="scientific">Adineta ricciae</name>
    <name type="common">Rotifer</name>
    <dbReference type="NCBI Taxonomy" id="249248"/>
    <lineage>
        <taxon>Eukaryota</taxon>
        <taxon>Metazoa</taxon>
        <taxon>Spiralia</taxon>
        <taxon>Gnathifera</taxon>
        <taxon>Rotifera</taxon>
        <taxon>Eurotatoria</taxon>
        <taxon>Bdelloidea</taxon>
        <taxon>Adinetida</taxon>
        <taxon>Adinetidae</taxon>
        <taxon>Adineta</taxon>
    </lineage>
</organism>
<reference evidence="7" key="1">
    <citation type="submission" date="2021-02" db="EMBL/GenBank/DDBJ databases">
        <authorList>
            <person name="Nowell W R."/>
        </authorList>
    </citation>
    <scope>NUCLEOTIDE SEQUENCE</scope>
</reference>
<dbReference type="Proteomes" id="UP000663852">
    <property type="component" value="Unassembled WGS sequence"/>
</dbReference>
<feature type="transmembrane region" description="Helical" evidence="5">
    <location>
        <begin position="305"/>
        <end position="327"/>
    </location>
</feature>
<dbReference type="EMBL" id="CAJNOJ010000537">
    <property type="protein sequence ID" value="CAF1478910.1"/>
    <property type="molecule type" value="Genomic_DNA"/>
</dbReference>
<feature type="transmembrane region" description="Helical" evidence="5">
    <location>
        <begin position="135"/>
        <end position="160"/>
    </location>
</feature>
<keyword evidence="4 5" id="KW-0472">Membrane</keyword>
<evidence type="ECO:0000313" key="7">
    <source>
        <dbReference type="EMBL" id="CAF1478910.1"/>
    </source>
</evidence>
<feature type="transmembrane region" description="Helical" evidence="5">
    <location>
        <begin position="235"/>
        <end position="255"/>
    </location>
</feature>
<evidence type="ECO:0000256" key="4">
    <source>
        <dbReference type="ARBA" id="ARBA00023136"/>
    </source>
</evidence>
<feature type="domain" description="G-protein coupled receptors family 1 profile" evidence="6">
    <location>
        <begin position="304"/>
        <end position="521"/>
    </location>
</feature>
<accession>A0A815RM57</accession>
<comment type="caution">
    <text evidence="7">The sequence shown here is derived from an EMBL/GenBank/DDBJ whole genome shotgun (WGS) entry which is preliminary data.</text>
</comment>
<gene>
    <name evidence="7" type="ORF">EDS130_LOCUS41307</name>
</gene>
<name>A0A815RM57_ADIRI</name>
<comment type="subcellular location">
    <subcellularLocation>
        <location evidence="1">Membrane</location>
    </subcellularLocation>
</comment>
<proteinExistence type="predicted"/>
<feature type="transmembrane region" description="Helical" evidence="5">
    <location>
        <begin position="333"/>
        <end position="352"/>
    </location>
</feature>
<dbReference type="AlphaFoldDB" id="A0A815RM57"/>
<dbReference type="PROSITE" id="PS50262">
    <property type="entry name" value="G_PROTEIN_RECEP_F1_2"/>
    <property type="match status" value="2"/>
</dbReference>
<feature type="transmembrane region" description="Helical" evidence="5">
    <location>
        <begin position="505"/>
        <end position="525"/>
    </location>
</feature>
<feature type="transmembrane region" description="Helical" evidence="5">
    <location>
        <begin position="21"/>
        <end position="44"/>
    </location>
</feature>
<feature type="transmembrane region" description="Helical" evidence="5">
    <location>
        <begin position="461"/>
        <end position="485"/>
    </location>
</feature>
<dbReference type="Gene3D" id="1.20.1070.10">
    <property type="entry name" value="Rhodopsin 7-helix transmembrane proteins"/>
    <property type="match status" value="2"/>
</dbReference>
<feature type="domain" description="G-protein coupled receptors family 1 profile" evidence="6">
    <location>
        <begin position="34"/>
        <end position="287"/>
    </location>
</feature>
<keyword evidence="3 5" id="KW-1133">Transmembrane helix</keyword>
<evidence type="ECO:0000313" key="8">
    <source>
        <dbReference type="Proteomes" id="UP000663852"/>
    </source>
</evidence>
<feature type="transmembrane region" description="Helical" evidence="5">
    <location>
        <begin position="373"/>
        <end position="395"/>
    </location>
</feature>
<feature type="transmembrane region" description="Helical" evidence="5">
    <location>
        <begin position="196"/>
        <end position="214"/>
    </location>
</feature>
<evidence type="ECO:0000256" key="1">
    <source>
        <dbReference type="ARBA" id="ARBA00004370"/>
    </source>
</evidence>
<feature type="transmembrane region" description="Helical" evidence="5">
    <location>
        <begin position="90"/>
        <end position="115"/>
    </location>
</feature>
<feature type="transmembrane region" description="Helical" evidence="5">
    <location>
        <begin position="415"/>
        <end position="440"/>
    </location>
</feature>
<dbReference type="SUPFAM" id="SSF81321">
    <property type="entry name" value="Family A G protein-coupled receptor-like"/>
    <property type="match status" value="2"/>
</dbReference>
<keyword evidence="2 5" id="KW-0812">Transmembrane</keyword>
<evidence type="ECO:0000259" key="6">
    <source>
        <dbReference type="PROSITE" id="PS50262"/>
    </source>
</evidence>
<dbReference type="InterPro" id="IPR017452">
    <property type="entry name" value="GPCR_Rhodpsn_7TM"/>
</dbReference>
<evidence type="ECO:0000256" key="3">
    <source>
        <dbReference type="ARBA" id="ARBA00022989"/>
    </source>
</evidence>
<protein>
    <recommendedName>
        <fullName evidence="6">G-protein coupled receptors family 1 profile domain-containing protein</fullName>
    </recommendedName>
</protein>
<feature type="transmembrane region" description="Helical" evidence="5">
    <location>
        <begin position="275"/>
        <end position="293"/>
    </location>
</feature>
<sequence>MLNVNESSSYSPTIFSPTVQAYLYLIPNIIAIFTSIFVLYHLLFERTLRQALNNHIIIIILFTNFISDFTSTPWLIYYNFTGISLVPNPIFSLVWVYIDYASYALQTMLFAWATIERHILVFHDQWLRTTTQRIFIHYLPTTTIFLYVTLYYLLLCFVPFCSNVYDYSQVYGLADGHCELENVFFQRWCLIFDQTIPTMIIIISHIGLLERIFSAKRRAHQAINWRKQRRMIIQLLSLSVLFFVLNVPYLFVKLAYTFETFINLGDELLFYTEYFVYYIAFLLPLVCYANHNGNFISDFTSTPWLIYYNFTGTSLVPNPIFSLVWVYIDYASYALQTMLFAWATIERHILVFHDQWLRTTTQRIFIHYLPTTIIFLYVTLYYLLLCFVRFCSNIYDYSQVYGLVDGHCELENVFFQRWCLIFDQTIPTMIIIISNIGLLERIFSAKRRAHQAINWRKQRRMIIQLLSLSVLFFVLNVPYLFVKLAYTFETFSNLGVEFSFYTEYFVYYIAFLLPLTRTIMVHPMIQTSPRRRI</sequence>
<evidence type="ECO:0000256" key="2">
    <source>
        <dbReference type="ARBA" id="ARBA00022692"/>
    </source>
</evidence>
<feature type="transmembrane region" description="Helical" evidence="5">
    <location>
        <begin position="56"/>
        <end position="78"/>
    </location>
</feature>
<dbReference type="GO" id="GO:0016020">
    <property type="term" value="C:membrane"/>
    <property type="evidence" value="ECO:0007669"/>
    <property type="project" value="UniProtKB-SubCell"/>
</dbReference>
<evidence type="ECO:0000256" key="5">
    <source>
        <dbReference type="SAM" id="Phobius"/>
    </source>
</evidence>